<feature type="domain" description="Calcineurin-like phosphoesterase" evidence="1">
    <location>
        <begin position="10"/>
        <end position="223"/>
    </location>
</feature>
<dbReference type="PANTHER" id="PTHR35769:SF2">
    <property type="entry name" value="CALCINEURIN-LIKE METALLO-PHOSPHOESTERASE SUPERFAMILY PROTEIN"/>
    <property type="match status" value="1"/>
</dbReference>
<gene>
    <name evidence="2" type="ORF">H1P_20056</name>
</gene>
<dbReference type="InterPro" id="IPR027629">
    <property type="entry name" value="DevT-like"/>
</dbReference>
<protein>
    <submittedName>
        <fullName evidence="2">Calcineurin-like phosphoesterase</fullName>
    </submittedName>
</protein>
<evidence type="ECO:0000313" key="2">
    <source>
        <dbReference type="EMBL" id="VEP13449.1"/>
    </source>
</evidence>
<dbReference type="GO" id="GO:0016787">
    <property type="term" value="F:hydrolase activity"/>
    <property type="evidence" value="ECO:0007669"/>
    <property type="project" value="InterPro"/>
</dbReference>
<dbReference type="Gene3D" id="3.60.21.10">
    <property type="match status" value="1"/>
</dbReference>
<accession>A0A563VPZ0</accession>
<dbReference type="InterPro" id="IPR029052">
    <property type="entry name" value="Metallo-depent_PP-like"/>
</dbReference>
<keyword evidence="3" id="KW-1185">Reference proteome</keyword>
<proteinExistence type="predicted"/>
<reference evidence="2 3" key="1">
    <citation type="submission" date="2019-01" db="EMBL/GenBank/DDBJ databases">
        <authorList>
            <person name="Brito A."/>
        </authorList>
    </citation>
    <scope>NUCLEOTIDE SEQUENCE [LARGE SCALE GENOMIC DNA]</scope>
    <source>
        <strain evidence="2">1</strain>
    </source>
</reference>
<dbReference type="CDD" id="cd07397">
    <property type="entry name" value="MPP_NostocDevT-like"/>
    <property type="match status" value="1"/>
</dbReference>
<dbReference type="InterPro" id="IPR004843">
    <property type="entry name" value="Calcineurin-like_PHP"/>
</dbReference>
<evidence type="ECO:0000313" key="3">
    <source>
        <dbReference type="Proteomes" id="UP000320055"/>
    </source>
</evidence>
<evidence type="ECO:0000259" key="1">
    <source>
        <dbReference type="Pfam" id="PF00149"/>
    </source>
</evidence>
<dbReference type="RefSeq" id="WP_144863093.1">
    <property type="nucleotide sequence ID" value="NZ_LR213767.1"/>
</dbReference>
<sequence length="298" mass="33131">MNRGKEQLLIAVIGDIHDRWEEQDNIALEYLGVDLALFVGDFGNESVEIVRTVANLNLPKAVILGNHDAWYTASPWGQKKAPYDRNKEDRVQQQLDILGASHVGYGKLDFPQFSLSVVGGRPFSWGGSDWKNSEFYSDLYNVSSFAESTTKILSAAKDTLCDNLIFIGHNGPLGLGEEPEDTCGKDWGEIGGDHGDPDLTEAMEKTIGYGKSISLVTFGHMHHSLRHRKDRLRTIINTSPEGTVYLNAASVPRIIETAKDTIRNFSLVTLKNNLVSNITLTWLNDDFEVASEEILYNS</sequence>
<dbReference type="Pfam" id="PF00149">
    <property type="entry name" value="Metallophos"/>
    <property type="match status" value="1"/>
</dbReference>
<dbReference type="EMBL" id="CAACVJ010000112">
    <property type="protein sequence ID" value="VEP13449.1"/>
    <property type="molecule type" value="Genomic_DNA"/>
</dbReference>
<dbReference type="NCBIfam" id="TIGR04168">
    <property type="entry name" value="TIGR04168 family protein"/>
    <property type="match status" value="1"/>
</dbReference>
<dbReference type="OrthoDB" id="504928at2"/>
<organism evidence="2 3">
    <name type="scientific">Hyella patelloides LEGE 07179</name>
    <dbReference type="NCBI Taxonomy" id="945734"/>
    <lineage>
        <taxon>Bacteria</taxon>
        <taxon>Bacillati</taxon>
        <taxon>Cyanobacteriota</taxon>
        <taxon>Cyanophyceae</taxon>
        <taxon>Pleurocapsales</taxon>
        <taxon>Hyellaceae</taxon>
        <taxon>Hyella</taxon>
    </lineage>
</organism>
<dbReference type="Proteomes" id="UP000320055">
    <property type="component" value="Unassembled WGS sequence"/>
</dbReference>
<dbReference type="AlphaFoldDB" id="A0A563VPZ0"/>
<dbReference type="SUPFAM" id="SSF56300">
    <property type="entry name" value="Metallo-dependent phosphatases"/>
    <property type="match status" value="1"/>
</dbReference>
<name>A0A563VPZ0_9CYAN</name>
<dbReference type="PANTHER" id="PTHR35769">
    <property type="entry name" value="CALCINEURIN-LIKE METALLO-PHOSPHOESTERASE SUPERFAMILY PROTEIN"/>
    <property type="match status" value="1"/>
</dbReference>